<dbReference type="Pfam" id="PF06412">
    <property type="entry name" value="TraD"/>
    <property type="match status" value="1"/>
</dbReference>
<proteinExistence type="predicted"/>
<dbReference type="AlphaFoldDB" id="A0A511XQI6"/>
<keyword evidence="2" id="KW-1185">Reference proteome</keyword>
<evidence type="ECO:0008006" key="3">
    <source>
        <dbReference type="Google" id="ProtNLM"/>
    </source>
</evidence>
<dbReference type="InterPro" id="IPR009444">
    <property type="entry name" value="Conjugal_tfr_TraD_a-type"/>
</dbReference>
<reference evidence="1 2" key="1">
    <citation type="submission" date="2019-07" db="EMBL/GenBank/DDBJ databases">
        <title>Whole genome shotgun sequence of Acetobacter oeni NBRC 105207.</title>
        <authorList>
            <person name="Hosoyama A."/>
            <person name="Uohara A."/>
            <person name="Ohji S."/>
            <person name="Ichikawa N."/>
        </authorList>
    </citation>
    <scope>NUCLEOTIDE SEQUENCE [LARGE SCALE GENOMIC DNA]</scope>
    <source>
        <strain evidence="1 2">NBRC 105207</strain>
    </source>
</reference>
<dbReference type="EMBL" id="BJYG01000081">
    <property type="protein sequence ID" value="GEN65230.1"/>
    <property type="molecule type" value="Genomic_DNA"/>
</dbReference>
<evidence type="ECO:0000313" key="2">
    <source>
        <dbReference type="Proteomes" id="UP000321746"/>
    </source>
</evidence>
<dbReference type="Proteomes" id="UP000321746">
    <property type="component" value="Unassembled WGS sequence"/>
</dbReference>
<evidence type="ECO:0000313" key="1">
    <source>
        <dbReference type="EMBL" id="GEN65230.1"/>
    </source>
</evidence>
<gene>
    <name evidence="1" type="ORF">AOE01nite_34540</name>
</gene>
<sequence length="119" mass="13747">MIRAELLALERQIRKQAALIHRHQARKARTDMRDWAKARRERTHHLIELGGLVQKAGLVDLTDDDRATLLGAFLDIARQLRGGRNTASGDLKIRWRRAGLHAFDRDREHDRTTDGNDHD</sequence>
<organism evidence="1 2">
    <name type="scientific">Acetobacter oeni</name>
    <dbReference type="NCBI Taxonomy" id="304077"/>
    <lineage>
        <taxon>Bacteria</taxon>
        <taxon>Pseudomonadati</taxon>
        <taxon>Pseudomonadota</taxon>
        <taxon>Alphaproteobacteria</taxon>
        <taxon>Acetobacterales</taxon>
        <taxon>Acetobacteraceae</taxon>
        <taxon>Acetobacter</taxon>
    </lineage>
</organism>
<accession>A0A511XQI6</accession>
<comment type="caution">
    <text evidence="1">The sequence shown here is derived from an EMBL/GenBank/DDBJ whole genome shotgun (WGS) entry which is preliminary data.</text>
</comment>
<name>A0A511XQI6_9PROT</name>
<protein>
    <recommendedName>
        <fullName evidence="3">Conjugal transfer protein TraD</fullName>
    </recommendedName>
</protein>